<evidence type="ECO:0000259" key="2">
    <source>
        <dbReference type="Pfam" id="PF25973"/>
    </source>
</evidence>
<organism evidence="3">
    <name type="scientific">bioreactor metagenome</name>
    <dbReference type="NCBI Taxonomy" id="1076179"/>
    <lineage>
        <taxon>unclassified sequences</taxon>
        <taxon>metagenomes</taxon>
        <taxon>ecological metagenomes</taxon>
    </lineage>
</organism>
<dbReference type="Gene3D" id="2.40.30.170">
    <property type="match status" value="1"/>
</dbReference>
<dbReference type="PROSITE" id="PS51257">
    <property type="entry name" value="PROKAR_LIPOPROTEIN"/>
    <property type="match status" value="1"/>
</dbReference>
<dbReference type="SUPFAM" id="SSF51230">
    <property type="entry name" value="Single hybrid motif"/>
    <property type="match status" value="1"/>
</dbReference>
<proteinExistence type="predicted"/>
<dbReference type="GO" id="GO:0015562">
    <property type="term" value="F:efflux transmembrane transporter activity"/>
    <property type="evidence" value="ECO:0007669"/>
    <property type="project" value="TreeGrafter"/>
</dbReference>
<evidence type="ECO:0000313" key="3">
    <source>
        <dbReference type="EMBL" id="MPM31079.1"/>
    </source>
</evidence>
<name>A0A644YRY4_9ZZZZ</name>
<evidence type="ECO:0000256" key="1">
    <source>
        <dbReference type="SAM" id="Coils"/>
    </source>
</evidence>
<accession>A0A644YRY4</accession>
<gene>
    <name evidence="3" type="primary">aaeA_6</name>
    <name evidence="3" type="ORF">SDC9_77632</name>
</gene>
<feature type="coiled-coil region" evidence="1">
    <location>
        <begin position="108"/>
        <end position="159"/>
    </location>
</feature>
<dbReference type="InterPro" id="IPR011053">
    <property type="entry name" value="Single_hybrid_motif"/>
</dbReference>
<sequence length="307" mass="33845">MKKLFIGCFLILLLVGCGNKTENRVSVEVSPVTVAVGIGKIVPQGGVSKLASPVAGIVVEIAVATGDKVKYGDLLLTLDNTDASLALSEINSRLVTQQKSIQSAELMKEQGLTRLREKERKLNDARELFDAGAVTGENVRNLQNDYDLEKQGQEKLQNDILLQESQLREIVSQKNMRSEELSRTSLRAPMDGIVLDVLPKKGEAVNRYETYMMLAPDAPLIVQAEIDEMFSNRLALGQSCEIRVAGNPQPVGKGEILSISPDLKKKSLFSDSGQDLQDRRVREIEISIDKDTNLLIDTKVECMIHLN</sequence>
<reference evidence="3" key="1">
    <citation type="submission" date="2019-08" db="EMBL/GenBank/DDBJ databases">
        <authorList>
            <person name="Kucharzyk K."/>
            <person name="Murdoch R.W."/>
            <person name="Higgins S."/>
            <person name="Loffler F."/>
        </authorList>
    </citation>
    <scope>NUCLEOTIDE SEQUENCE</scope>
</reference>
<dbReference type="InterPro" id="IPR058647">
    <property type="entry name" value="BSH_CzcB-like"/>
</dbReference>
<dbReference type="Gene3D" id="2.40.50.100">
    <property type="match status" value="1"/>
</dbReference>
<dbReference type="PANTHER" id="PTHR30469">
    <property type="entry name" value="MULTIDRUG RESISTANCE PROTEIN MDTA"/>
    <property type="match status" value="1"/>
</dbReference>
<dbReference type="SUPFAM" id="SSF111369">
    <property type="entry name" value="HlyD-like secretion proteins"/>
    <property type="match status" value="1"/>
</dbReference>
<dbReference type="AlphaFoldDB" id="A0A644YRY4"/>
<dbReference type="EMBL" id="VSSQ01005973">
    <property type="protein sequence ID" value="MPM31079.1"/>
    <property type="molecule type" value="Genomic_DNA"/>
</dbReference>
<dbReference type="PANTHER" id="PTHR30469:SF15">
    <property type="entry name" value="HLYD FAMILY OF SECRETION PROTEINS"/>
    <property type="match status" value="1"/>
</dbReference>
<dbReference type="Pfam" id="PF25973">
    <property type="entry name" value="BSH_CzcB"/>
    <property type="match status" value="1"/>
</dbReference>
<comment type="caution">
    <text evidence="3">The sequence shown here is derived from an EMBL/GenBank/DDBJ whole genome shotgun (WGS) entry which is preliminary data.</text>
</comment>
<protein>
    <submittedName>
        <fullName evidence="3">p-hydroxybenzoic acid efflux pump subunit AaeA</fullName>
    </submittedName>
</protein>
<keyword evidence="1" id="KW-0175">Coiled coil</keyword>
<dbReference type="GO" id="GO:1990281">
    <property type="term" value="C:efflux pump complex"/>
    <property type="evidence" value="ECO:0007669"/>
    <property type="project" value="TreeGrafter"/>
</dbReference>
<feature type="domain" description="CzcB-like barrel-sandwich hybrid" evidence="2">
    <location>
        <begin position="49"/>
        <end position="213"/>
    </location>
</feature>